<dbReference type="InterPro" id="IPR046494">
    <property type="entry name" value="DUF6587"/>
</dbReference>
<feature type="region of interest" description="Disordered" evidence="1">
    <location>
        <begin position="62"/>
        <end position="112"/>
    </location>
</feature>
<keyword evidence="2" id="KW-1133">Transmembrane helix</keyword>
<evidence type="ECO:0000256" key="1">
    <source>
        <dbReference type="SAM" id="MobiDB-lite"/>
    </source>
</evidence>
<evidence type="ECO:0000313" key="3">
    <source>
        <dbReference type="EMBL" id="TDN87289.1"/>
    </source>
</evidence>
<name>A0A4R6FZ47_9BURK</name>
<organism evidence="3 4">
    <name type="scientific">Herminiimonas fonticola</name>
    <dbReference type="NCBI Taxonomy" id="303380"/>
    <lineage>
        <taxon>Bacteria</taxon>
        <taxon>Pseudomonadati</taxon>
        <taxon>Pseudomonadota</taxon>
        <taxon>Betaproteobacteria</taxon>
        <taxon>Burkholderiales</taxon>
        <taxon>Oxalobacteraceae</taxon>
        <taxon>Herminiimonas</taxon>
    </lineage>
</organism>
<feature type="transmembrane region" description="Helical" evidence="2">
    <location>
        <begin position="6"/>
        <end position="24"/>
    </location>
</feature>
<evidence type="ECO:0000313" key="4">
    <source>
        <dbReference type="Proteomes" id="UP000294737"/>
    </source>
</evidence>
<accession>A0A4R6FZ47</accession>
<dbReference type="EMBL" id="SNWF01000011">
    <property type="protein sequence ID" value="TDN87289.1"/>
    <property type="molecule type" value="Genomic_DNA"/>
</dbReference>
<dbReference type="Proteomes" id="UP000294737">
    <property type="component" value="Unassembled WGS sequence"/>
</dbReference>
<gene>
    <name evidence="3" type="ORF">EV677_3000</name>
</gene>
<proteinExistence type="predicted"/>
<sequence length="112" mass="12038">MSMYGFVQDAIIALVVLMSALYVLRKLMPKWARGRQLALATMLTQPSHSLLVRKLGSFMTPGDSSGGGCGSGCSSCSSCASNPESGSESRPQEQSEKKVEAEAKPLEFQRHI</sequence>
<evidence type="ECO:0000256" key="2">
    <source>
        <dbReference type="SAM" id="Phobius"/>
    </source>
</evidence>
<keyword evidence="2" id="KW-0812">Transmembrane</keyword>
<comment type="caution">
    <text evidence="3">The sequence shown here is derived from an EMBL/GenBank/DDBJ whole genome shotgun (WGS) entry which is preliminary data.</text>
</comment>
<feature type="compositionally biased region" description="Low complexity" evidence="1">
    <location>
        <begin position="72"/>
        <end position="89"/>
    </location>
</feature>
<feature type="compositionally biased region" description="Basic and acidic residues" evidence="1">
    <location>
        <begin position="90"/>
        <end position="112"/>
    </location>
</feature>
<protein>
    <submittedName>
        <fullName evidence="3">Uncharacterized protein</fullName>
    </submittedName>
</protein>
<keyword evidence="2" id="KW-0472">Membrane</keyword>
<dbReference type="Pfam" id="PF20228">
    <property type="entry name" value="DUF6587"/>
    <property type="match status" value="1"/>
</dbReference>
<keyword evidence="4" id="KW-1185">Reference proteome</keyword>
<dbReference type="RefSeq" id="WP_181666448.1">
    <property type="nucleotide sequence ID" value="NZ_PTLZ01000002.1"/>
</dbReference>
<reference evidence="3 4" key="1">
    <citation type="submission" date="2019-03" db="EMBL/GenBank/DDBJ databases">
        <title>Genomic Encyclopedia of Type Strains, Phase IV (KMG-IV): sequencing the most valuable type-strain genomes for metagenomic binning, comparative biology and taxonomic classification.</title>
        <authorList>
            <person name="Goeker M."/>
        </authorList>
    </citation>
    <scope>NUCLEOTIDE SEQUENCE [LARGE SCALE GENOMIC DNA]</scope>
    <source>
        <strain evidence="3 4">DSM 18555</strain>
    </source>
</reference>
<dbReference type="AlphaFoldDB" id="A0A4R6FZ47"/>